<comment type="caution">
    <text evidence="1">The sequence shown here is derived from an EMBL/GenBank/DDBJ whole genome shotgun (WGS) entry which is preliminary data.</text>
</comment>
<organism evidence="1 2">
    <name type="scientific">Nakaseomyces bracarensis</name>
    <dbReference type="NCBI Taxonomy" id="273131"/>
    <lineage>
        <taxon>Eukaryota</taxon>
        <taxon>Fungi</taxon>
        <taxon>Dikarya</taxon>
        <taxon>Ascomycota</taxon>
        <taxon>Saccharomycotina</taxon>
        <taxon>Saccharomycetes</taxon>
        <taxon>Saccharomycetales</taxon>
        <taxon>Saccharomycetaceae</taxon>
        <taxon>Nakaseomyces</taxon>
    </lineage>
</organism>
<reference evidence="1 2" key="1">
    <citation type="submission" date="2024-05" db="EMBL/GenBank/DDBJ databases">
        <title>Long read based assembly of the Candida bracarensis genome reveals expanded adhesin content.</title>
        <authorList>
            <person name="Marcet-Houben M."/>
            <person name="Ksiezopolska E."/>
            <person name="Gabaldon T."/>
        </authorList>
    </citation>
    <scope>NUCLEOTIDE SEQUENCE [LARGE SCALE GENOMIC DNA]</scope>
    <source>
        <strain evidence="1 2">CBM6</strain>
    </source>
</reference>
<evidence type="ECO:0000313" key="1">
    <source>
        <dbReference type="EMBL" id="KAL3229720.1"/>
    </source>
</evidence>
<dbReference type="EMBL" id="JBEVYD010000011">
    <property type="protein sequence ID" value="KAL3229720.1"/>
    <property type="molecule type" value="Genomic_DNA"/>
</dbReference>
<gene>
    <name evidence="1" type="ORF">RNJ44_01856</name>
</gene>
<keyword evidence="2" id="KW-1185">Reference proteome</keyword>
<name>A0ABR4NNY5_9SACH</name>
<evidence type="ECO:0000313" key="2">
    <source>
        <dbReference type="Proteomes" id="UP001623330"/>
    </source>
</evidence>
<dbReference type="SUPFAM" id="SSF75632">
    <property type="entry name" value="Cullin homology domain"/>
    <property type="match status" value="1"/>
</dbReference>
<sequence>MAAVGTISYVNNRKRPDHEFWSQLAVILQNTATSEVSPRIQARNVLKKAQVLIRNGLVTKEELASEFKIVFGNYLNELLTKISSTCDDATVFFKEYESILIHLVPLIEYLEPWESVAVNILPFTFMQQSGSGEKLFIQLAEMLFLQTFNKAKTYEEDAYNLDYLKLILENVEMSNYDRTRILDFGITLFNKNFRDDTPFWSHLEDYSHIIECAHNLSQTIENKYITEGAKILLKDYTKCFDIPENKYPLEALQYLYDNCDDKRVYVQRYLETIGVVPIKDCDEFFAYHLRKYECLDPDINEEDYNITLDIRAFLHEVIESTFEYNMIHYYRKLKNFCDLEIRAHINTPMKMSQEEEKSNKQWLVGALKKLFQLIPNRVHFVENYLFLEAIRVIAYDNRHLVGDFTVDFAQLNLMFEILENNTPHITDFVTLLKESIKRSSDNNIENGNSSHIPLYLPEFAKQMLQMDKGKSKIPCWPTKEYAEFWKEKCERMRASRKVLELSVSFQVFIITSDIKLKSGKYLDLICNMYTASIIYLYNDSKELSIEEIFGELRKVNPNLDEETVKSSVQILVKHNLLKLTFNKFHINEEFKPPTRSQKSGYIRVI</sequence>
<dbReference type="Proteomes" id="UP001623330">
    <property type="component" value="Unassembled WGS sequence"/>
</dbReference>
<evidence type="ECO:0008006" key="3">
    <source>
        <dbReference type="Google" id="ProtNLM"/>
    </source>
</evidence>
<protein>
    <recommendedName>
        <fullName evidence="3">Cullin family profile domain-containing protein</fullName>
    </recommendedName>
</protein>
<proteinExistence type="predicted"/>
<accession>A0ABR4NNY5</accession>
<dbReference type="InterPro" id="IPR036317">
    <property type="entry name" value="Cullin_homology_sf"/>
</dbReference>
<dbReference type="Gene3D" id="3.30.230.130">
    <property type="entry name" value="Cullin, Chain C, Domain 2"/>
    <property type="match status" value="1"/>
</dbReference>